<feature type="domain" description="Peptidase S26" evidence="9">
    <location>
        <begin position="15"/>
        <end position="169"/>
    </location>
</feature>
<feature type="signal peptide" evidence="8">
    <location>
        <begin position="1"/>
        <end position="30"/>
    </location>
</feature>
<dbReference type="InterPro" id="IPR036286">
    <property type="entry name" value="LexA/Signal_pep-like_sf"/>
</dbReference>
<comment type="subcellular location">
    <subcellularLocation>
        <location evidence="1">Mitochondrion inner membrane</location>
    </subcellularLocation>
</comment>
<gene>
    <name evidence="10" type="ORF">GOBAR_AA01534</name>
</gene>
<dbReference type="PROSITE" id="PS00761">
    <property type="entry name" value="SPASE_I_3"/>
    <property type="match status" value="1"/>
</dbReference>
<name>A0A2P5YTW8_GOSBA</name>
<feature type="chain" id="PRO_5015156047" description="Peptidase S26 domain-containing protein" evidence="8">
    <location>
        <begin position="31"/>
        <end position="278"/>
    </location>
</feature>
<dbReference type="Pfam" id="PF10502">
    <property type="entry name" value="Peptidase_S26"/>
    <property type="match status" value="1"/>
</dbReference>
<dbReference type="GO" id="GO:0004252">
    <property type="term" value="F:serine-type endopeptidase activity"/>
    <property type="evidence" value="ECO:0007669"/>
    <property type="project" value="InterPro"/>
</dbReference>
<dbReference type="InterPro" id="IPR000223">
    <property type="entry name" value="Pept_S26A_signal_pept_1"/>
</dbReference>
<accession>A0A2P5YTW8</accession>
<dbReference type="PRINTS" id="PR00727">
    <property type="entry name" value="LEADERPTASE"/>
</dbReference>
<dbReference type="GO" id="GO:0006627">
    <property type="term" value="P:protein processing involved in protein targeting to mitochondrion"/>
    <property type="evidence" value="ECO:0007669"/>
    <property type="project" value="TreeGrafter"/>
</dbReference>
<evidence type="ECO:0000313" key="11">
    <source>
        <dbReference type="Proteomes" id="UP000239757"/>
    </source>
</evidence>
<dbReference type="PANTHER" id="PTHR12383">
    <property type="entry name" value="PROTEASE FAMILY S26 MITOCHONDRIAL INNER MEMBRANE PROTEASE-RELATED"/>
    <property type="match status" value="1"/>
</dbReference>
<dbReference type="Proteomes" id="UP000239757">
    <property type="component" value="Unassembled WGS sequence"/>
</dbReference>
<evidence type="ECO:0000256" key="5">
    <source>
        <dbReference type="ARBA" id="ARBA00023136"/>
    </source>
</evidence>
<protein>
    <recommendedName>
        <fullName evidence="9">Peptidase S26 domain-containing protein</fullName>
    </recommendedName>
</protein>
<dbReference type="InterPro" id="IPR019533">
    <property type="entry name" value="Peptidase_S26"/>
</dbReference>
<dbReference type="CDD" id="cd06530">
    <property type="entry name" value="S26_SPase_I"/>
    <property type="match status" value="1"/>
</dbReference>
<dbReference type="NCBIfam" id="TIGR02227">
    <property type="entry name" value="sigpep_I_bact"/>
    <property type="match status" value="1"/>
</dbReference>
<dbReference type="SUPFAM" id="SSF51306">
    <property type="entry name" value="LexA/Signal peptidase"/>
    <property type="match status" value="1"/>
</dbReference>
<keyword evidence="3" id="KW-0378">Hydrolase</keyword>
<sequence length="278" mass="31063">MRQWRSIAKEAMDRASIIVKFLCLLHVTDAYVVSSNHVLGPSMLPTLNITGDVVLVEHLSHRIGKLGSGDLVLVRSPLDPNKTLTKRIVAMEGDKVTFSFKPLEVHLGRHNFEGPLSPKKTILAYALIIRSFPVPKGHVWIQGDNLYVSRDSRHFGPLPYGLIEGKVFMRGPKVAARLVGFRWLGLQREQRATEKRESMQQGLCPHSWCPCSGLDSSPVLAFEGMVAALLVYIELPGPLLWHGYPSVPKEKKKTIESQNLATSNLWRLMVLVLVIGVY</sequence>
<keyword evidence="4" id="KW-0496">Mitochondrion</keyword>
<reference evidence="10 11" key="1">
    <citation type="submission" date="2015-01" db="EMBL/GenBank/DDBJ databases">
        <title>Genome of allotetraploid Gossypium barbadense reveals genomic plasticity and fiber elongation in cotton evolution.</title>
        <authorList>
            <person name="Chen X."/>
            <person name="Liu X."/>
            <person name="Zhao B."/>
            <person name="Zheng H."/>
            <person name="Hu Y."/>
            <person name="Lu G."/>
            <person name="Yang C."/>
            <person name="Chen J."/>
            <person name="Shan C."/>
            <person name="Zhang L."/>
            <person name="Zhou Y."/>
            <person name="Wang L."/>
            <person name="Guo W."/>
            <person name="Bai Y."/>
            <person name="Ruan J."/>
            <person name="Shangguan X."/>
            <person name="Mao Y."/>
            <person name="Jiang J."/>
            <person name="Zhu Y."/>
            <person name="Lei J."/>
            <person name="Kang H."/>
            <person name="Chen S."/>
            <person name="He X."/>
            <person name="Wang R."/>
            <person name="Wang Y."/>
            <person name="Chen J."/>
            <person name="Wang L."/>
            <person name="Yu S."/>
            <person name="Wang B."/>
            <person name="Wei J."/>
            <person name="Song S."/>
            <person name="Lu X."/>
            <person name="Gao Z."/>
            <person name="Gu W."/>
            <person name="Deng X."/>
            <person name="Ma D."/>
            <person name="Wang S."/>
            <person name="Liang W."/>
            <person name="Fang L."/>
            <person name="Cai C."/>
            <person name="Zhu X."/>
            <person name="Zhou B."/>
            <person name="Zhang Y."/>
            <person name="Chen Z."/>
            <person name="Xu S."/>
            <person name="Zhu R."/>
            <person name="Wang S."/>
            <person name="Zhang T."/>
            <person name="Zhao G."/>
        </authorList>
    </citation>
    <scope>NUCLEOTIDE SEQUENCE [LARGE SCALE GENOMIC DNA]</scope>
    <source>
        <strain evidence="11">cv. Xinhai21</strain>
        <tissue evidence="10">Leaf</tissue>
    </source>
</reference>
<evidence type="ECO:0000256" key="3">
    <source>
        <dbReference type="ARBA" id="ARBA00022801"/>
    </source>
</evidence>
<evidence type="ECO:0000256" key="7">
    <source>
        <dbReference type="PIRSR" id="PIRSR600223-1"/>
    </source>
</evidence>
<feature type="active site" evidence="7">
    <location>
        <position position="86"/>
    </location>
</feature>
<evidence type="ECO:0000259" key="9">
    <source>
        <dbReference type="Pfam" id="PF10502"/>
    </source>
</evidence>
<evidence type="ECO:0000256" key="8">
    <source>
        <dbReference type="SAM" id="SignalP"/>
    </source>
</evidence>
<dbReference type="EMBL" id="KZ662793">
    <property type="protein sequence ID" value="PPS19041.1"/>
    <property type="molecule type" value="Genomic_DNA"/>
</dbReference>
<proteinExistence type="inferred from homology"/>
<dbReference type="PANTHER" id="PTHR12383:SF16">
    <property type="entry name" value="MITOCHONDRIAL INNER MEMBRANE PROTEASE SUBUNIT 1"/>
    <property type="match status" value="1"/>
</dbReference>
<keyword evidence="5" id="KW-0472">Membrane</keyword>
<evidence type="ECO:0000256" key="6">
    <source>
        <dbReference type="ARBA" id="ARBA00038445"/>
    </source>
</evidence>
<dbReference type="InterPro" id="IPR052064">
    <property type="entry name" value="Mito_IMP1_subunit"/>
</dbReference>
<keyword evidence="2" id="KW-0999">Mitochondrion inner membrane</keyword>
<evidence type="ECO:0000256" key="4">
    <source>
        <dbReference type="ARBA" id="ARBA00023128"/>
    </source>
</evidence>
<dbReference type="Gene3D" id="2.10.109.10">
    <property type="entry name" value="Umud Fragment, subunit A"/>
    <property type="match status" value="1"/>
</dbReference>
<organism evidence="10 11">
    <name type="scientific">Gossypium barbadense</name>
    <name type="common">Sea Island cotton</name>
    <name type="synonym">Hibiscus barbadensis</name>
    <dbReference type="NCBI Taxonomy" id="3634"/>
    <lineage>
        <taxon>Eukaryota</taxon>
        <taxon>Viridiplantae</taxon>
        <taxon>Streptophyta</taxon>
        <taxon>Embryophyta</taxon>
        <taxon>Tracheophyta</taxon>
        <taxon>Spermatophyta</taxon>
        <taxon>Magnoliopsida</taxon>
        <taxon>eudicotyledons</taxon>
        <taxon>Gunneridae</taxon>
        <taxon>Pentapetalae</taxon>
        <taxon>rosids</taxon>
        <taxon>malvids</taxon>
        <taxon>Malvales</taxon>
        <taxon>Malvaceae</taxon>
        <taxon>Malvoideae</taxon>
        <taxon>Gossypium</taxon>
    </lineage>
</organism>
<dbReference type="OrthoDB" id="308440at2759"/>
<feature type="active site" evidence="7">
    <location>
        <position position="42"/>
    </location>
</feature>
<dbReference type="AlphaFoldDB" id="A0A2P5YTW8"/>
<dbReference type="GO" id="GO:0006465">
    <property type="term" value="P:signal peptide processing"/>
    <property type="evidence" value="ECO:0007669"/>
    <property type="project" value="InterPro"/>
</dbReference>
<dbReference type="GO" id="GO:0042720">
    <property type="term" value="C:mitochondrial inner membrane peptidase complex"/>
    <property type="evidence" value="ECO:0007669"/>
    <property type="project" value="TreeGrafter"/>
</dbReference>
<evidence type="ECO:0000313" key="10">
    <source>
        <dbReference type="EMBL" id="PPS19041.1"/>
    </source>
</evidence>
<evidence type="ECO:0000256" key="2">
    <source>
        <dbReference type="ARBA" id="ARBA00022792"/>
    </source>
</evidence>
<comment type="similarity">
    <text evidence="6">Belongs to the peptidase S26 family. IMP1 subfamily.</text>
</comment>
<keyword evidence="8" id="KW-0732">Signal</keyword>
<dbReference type="InterPro" id="IPR019758">
    <property type="entry name" value="Pept_S26A_signal_pept_1_CS"/>
</dbReference>
<evidence type="ECO:0000256" key="1">
    <source>
        <dbReference type="ARBA" id="ARBA00004273"/>
    </source>
</evidence>